<gene>
    <name evidence="9" type="ORF">H8E19_06050</name>
</gene>
<comment type="caution">
    <text evidence="9">The sequence shown here is derived from an EMBL/GenBank/DDBJ whole genome shotgun (WGS) entry which is preliminary data.</text>
</comment>
<feature type="transmembrane region" description="Helical" evidence="7">
    <location>
        <begin position="531"/>
        <end position="552"/>
    </location>
</feature>
<evidence type="ECO:0000256" key="7">
    <source>
        <dbReference type="SAM" id="Phobius"/>
    </source>
</evidence>
<keyword evidence="3" id="KW-0479">Metal-binding</keyword>
<dbReference type="Gene3D" id="2.60.40.420">
    <property type="entry name" value="Cupredoxins - blue copper proteins"/>
    <property type="match status" value="1"/>
</dbReference>
<evidence type="ECO:0000313" key="9">
    <source>
        <dbReference type="EMBL" id="MBC8176950.1"/>
    </source>
</evidence>
<name>A0A8J6MYA2_9DELT</name>
<dbReference type="EMBL" id="JACNJD010000176">
    <property type="protein sequence ID" value="MBC8176950.1"/>
    <property type="molecule type" value="Genomic_DNA"/>
</dbReference>
<keyword evidence="7" id="KW-0812">Transmembrane</keyword>
<dbReference type="InterPro" id="IPR017896">
    <property type="entry name" value="4Fe4S_Fe-S-bd"/>
</dbReference>
<evidence type="ECO:0000256" key="3">
    <source>
        <dbReference type="ARBA" id="ARBA00022723"/>
    </source>
</evidence>
<comment type="subcellular location">
    <subcellularLocation>
        <location evidence="1">Cell membrane</location>
    </subcellularLocation>
</comment>
<feature type="transmembrane region" description="Helical" evidence="7">
    <location>
        <begin position="587"/>
        <end position="611"/>
    </location>
</feature>
<dbReference type="GO" id="GO:0005886">
    <property type="term" value="C:plasma membrane"/>
    <property type="evidence" value="ECO:0007669"/>
    <property type="project" value="UniProtKB-SubCell"/>
</dbReference>
<dbReference type="PROSITE" id="PS00198">
    <property type="entry name" value="4FE4S_FER_1"/>
    <property type="match status" value="1"/>
</dbReference>
<keyword evidence="7" id="KW-1133">Transmembrane helix</keyword>
<evidence type="ECO:0000256" key="2">
    <source>
        <dbReference type="ARBA" id="ARBA00022475"/>
    </source>
</evidence>
<evidence type="ECO:0000256" key="1">
    <source>
        <dbReference type="ARBA" id="ARBA00004236"/>
    </source>
</evidence>
<keyword evidence="6 7" id="KW-0472">Membrane</keyword>
<feature type="domain" description="4Fe-4S ferredoxin-type" evidence="8">
    <location>
        <begin position="330"/>
        <end position="366"/>
    </location>
</feature>
<feature type="transmembrane region" description="Helical" evidence="7">
    <location>
        <begin position="485"/>
        <end position="510"/>
    </location>
</feature>
<feature type="transmembrane region" description="Helical" evidence="7">
    <location>
        <begin position="330"/>
        <end position="347"/>
    </location>
</feature>
<keyword evidence="4" id="KW-0408">Iron</keyword>
<evidence type="ECO:0000256" key="4">
    <source>
        <dbReference type="ARBA" id="ARBA00023004"/>
    </source>
</evidence>
<organism evidence="9 10">
    <name type="scientific">Candidatus Desulfacyla euxinica</name>
    <dbReference type="NCBI Taxonomy" id="2841693"/>
    <lineage>
        <taxon>Bacteria</taxon>
        <taxon>Deltaproteobacteria</taxon>
        <taxon>Candidatus Desulfacyla</taxon>
    </lineage>
</organism>
<dbReference type="InterPro" id="IPR017900">
    <property type="entry name" value="4Fe4S_Fe_S_CS"/>
</dbReference>
<keyword evidence="5" id="KW-0411">Iron-sulfur</keyword>
<dbReference type="PANTHER" id="PTHR30224">
    <property type="entry name" value="ELECTRON TRANSPORT PROTEIN"/>
    <property type="match status" value="1"/>
</dbReference>
<feature type="transmembrane region" description="Helical" evidence="7">
    <location>
        <begin position="201"/>
        <end position="224"/>
    </location>
</feature>
<feature type="transmembrane region" description="Helical" evidence="7">
    <location>
        <begin position="305"/>
        <end position="324"/>
    </location>
</feature>
<dbReference type="SUPFAM" id="SSF49503">
    <property type="entry name" value="Cupredoxins"/>
    <property type="match status" value="1"/>
</dbReference>
<proteinExistence type="predicted"/>
<feature type="transmembrane region" description="Helical" evidence="7">
    <location>
        <begin position="449"/>
        <end position="473"/>
    </location>
</feature>
<feature type="domain" description="4Fe-4S ferredoxin-type" evidence="8">
    <location>
        <begin position="235"/>
        <end position="271"/>
    </location>
</feature>
<keyword evidence="2" id="KW-1003">Cell membrane</keyword>
<reference evidence="9 10" key="1">
    <citation type="submission" date="2020-08" db="EMBL/GenBank/DDBJ databases">
        <title>Bridging the membrane lipid divide: bacteria of the FCB group superphylum have the potential to synthesize archaeal ether lipids.</title>
        <authorList>
            <person name="Villanueva L."/>
            <person name="Von Meijenfeldt F.A.B."/>
            <person name="Westbye A.B."/>
            <person name="Yadav S."/>
            <person name="Hopmans E.C."/>
            <person name="Dutilh B.E."/>
            <person name="Sinninghe Damste J.S."/>
        </authorList>
    </citation>
    <scope>NUCLEOTIDE SEQUENCE [LARGE SCALE GENOMIC DNA]</scope>
    <source>
        <strain evidence="9">NIOZ-UU27</strain>
    </source>
</reference>
<dbReference type="Pfam" id="PF12801">
    <property type="entry name" value="Fer4_5"/>
    <property type="match status" value="2"/>
</dbReference>
<dbReference type="GO" id="GO:0051536">
    <property type="term" value="F:iron-sulfur cluster binding"/>
    <property type="evidence" value="ECO:0007669"/>
    <property type="project" value="UniProtKB-KW"/>
</dbReference>
<accession>A0A8J6MYA2</accession>
<dbReference type="Proteomes" id="UP000650524">
    <property type="component" value="Unassembled WGS sequence"/>
</dbReference>
<evidence type="ECO:0000256" key="5">
    <source>
        <dbReference type="ARBA" id="ARBA00023014"/>
    </source>
</evidence>
<protein>
    <submittedName>
        <fullName evidence="9">4Fe-4S binding protein</fullName>
    </submittedName>
</protein>
<evidence type="ECO:0000313" key="10">
    <source>
        <dbReference type="Proteomes" id="UP000650524"/>
    </source>
</evidence>
<dbReference type="AlphaFoldDB" id="A0A8J6MYA2"/>
<dbReference type="InterPro" id="IPR052378">
    <property type="entry name" value="NosR_regulator"/>
</dbReference>
<evidence type="ECO:0000256" key="6">
    <source>
        <dbReference type="ARBA" id="ARBA00023136"/>
    </source>
</evidence>
<evidence type="ECO:0000259" key="8">
    <source>
        <dbReference type="Pfam" id="PF12801"/>
    </source>
</evidence>
<sequence>MAPRLKKSAILVFTLTLAVAILIPVLLRFIPYETRTHHISLKAKKYGYSPSRIVVNRGDTIVLKPTSLDVTHGFLLDGYPVEFIIKQQGLNFLKYDWKDDDGNLQTDWDKVNEIEFVADKSGKFTFRCFQTCGNLHPFMTGELIVRPNTAYHLFISLSVWLTLSLLWLFRVSSGPLFAGFKKINLLDRLPWLKRIVKLRSFQFLVILPNFVVFYLFILSALWGSPVGNRNIAIIFVWIAWWFMLKAIIVPLGGRFWCMICPLPAPAEWLSRRSLTAVRYLQKPFKGLHHRFTGLQKDWPKRISNIWLQNFLFLAMISFGIILITRPIATAFLFLLILAATLVLALIYRQRVFCLYLCPVGGFLGTYSMASMSEIRVIDPEVCRKHKEKSCYVGGEGGWACPWKQYPGKMKRNNYCGLCTECIKSCPKDNIGVFMRPFGSDRALKGYDEMFNAIIMLVVAIAFSVTMLGPWGFIKEAANVTESRQIIPFLIYLASLWGLTLLVVPGLFALTTKGAGRLAGGGINHRALTLRLAYILIPLGIFFWIAFSLPPIMTNYSYILSVLSDPLGLGWDIFGTANYSFKPFIPEWIPVIQGFLLLAGIYFGLTRGYLAIGELIKDPRSRAMAMILPSLFALFVVNVLAKLYMG</sequence>
<dbReference type="PANTHER" id="PTHR30224:SF4">
    <property type="entry name" value="ELECTRON TRANSPORT PROTEIN YCCM-RELATED"/>
    <property type="match status" value="1"/>
</dbReference>
<dbReference type="GO" id="GO:0046872">
    <property type="term" value="F:metal ion binding"/>
    <property type="evidence" value="ECO:0007669"/>
    <property type="project" value="UniProtKB-KW"/>
</dbReference>
<dbReference type="InterPro" id="IPR008972">
    <property type="entry name" value="Cupredoxin"/>
</dbReference>
<feature type="transmembrane region" description="Helical" evidence="7">
    <location>
        <begin position="230"/>
        <end position="248"/>
    </location>
</feature>
<feature type="transmembrane region" description="Helical" evidence="7">
    <location>
        <begin position="623"/>
        <end position="644"/>
    </location>
</feature>